<evidence type="ECO:0000313" key="2">
    <source>
        <dbReference type="Proteomes" id="UP000315908"/>
    </source>
</evidence>
<dbReference type="AlphaFoldDB" id="A0A562M875"/>
<organism evidence="1 2">
    <name type="scientific">Sphingobacterium siyangense</name>
    <dbReference type="NCBI Taxonomy" id="459529"/>
    <lineage>
        <taxon>Bacteria</taxon>
        <taxon>Pseudomonadati</taxon>
        <taxon>Bacteroidota</taxon>
        <taxon>Sphingobacteriia</taxon>
        <taxon>Sphingobacteriales</taxon>
        <taxon>Sphingobacteriaceae</taxon>
        <taxon>Sphingobacterium</taxon>
    </lineage>
</organism>
<comment type="caution">
    <text evidence="1">The sequence shown here is derived from an EMBL/GenBank/DDBJ whole genome shotgun (WGS) entry which is preliminary data.</text>
</comment>
<reference evidence="1 2" key="1">
    <citation type="journal article" date="2015" name="Stand. Genomic Sci.">
        <title>Genomic Encyclopedia of Bacterial and Archaeal Type Strains, Phase III: the genomes of soil and plant-associated and newly described type strains.</title>
        <authorList>
            <person name="Whitman W.B."/>
            <person name="Woyke T."/>
            <person name="Klenk H.P."/>
            <person name="Zhou Y."/>
            <person name="Lilburn T.G."/>
            <person name="Beck B.J."/>
            <person name="De Vos P."/>
            <person name="Vandamme P."/>
            <person name="Eisen J.A."/>
            <person name="Garrity G."/>
            <person name="Hugenholtz P."/>
            <person name="Kyrpides N.C."/>
        </authorList>
    </citation>
    <scope>NUCLEOTIDE SEQUENCE [LARGE SCALE GENOMIC DNA]</scope>
    <source>
        <strain evidence="1 2">CGMCC 1.6855</strain>
    </source>
</reference>
<proteinExistence type="predicted"/>
<dbReference type="Proteomes" id="UP000315908">
    <property type="component" value="Unassembled WGS sequence"/>
</dbReference>
<protein>
    <submittedName>
        <fullName evidence="1">Uncharacterized protein</fullName>
    </submittedName>
</protein>
<name>A0A562M875_9SPHI</name>
<accession>A0A562M875</accession>
<evidence type="ECO:0000313" key="1">
    <source>
        <dbReference type="EMBL" id="TWI16129.1"/>
    </source>
</evidence>
<gene>
    <name evidence="1" type="ORF">IQ31_04582</name>
</gene>
<dbReference type="EMBL" id="VLKR01000033">
    <property type="protein sequence ID" value="TWI16129.1"/>
    <property type="molecule type" value="Genomic_DNA"/>
</dbReference>
<sequence>MLRVKLDAFHLHNTVMNRTNMIGKDFYSGIKSNSPINKWGGYDSWIEEEKDFSCLFKLKNSNLANTINIRENGTFNLKTILKRPCQDVHEYINRPIYAGEMARISFKKQHIVWSSELIIFLLDKSKLKWISLNLKKKQIIKISIDRKKFIKIDAFLRLTFSRYIEPCPLTTESWYSQFFTIKSYESFLQVLHLISERIKYTTDKDITDILYTGINSYANLTTY</sequence>